<protein>
    <submittedName>
        <fullName evidence="1">Uncharacterized protein</fullName>
    </submittedName>
</protein>
<dbReference type="InParanoid" id="A0A7J8IZT7"/>
<proteinExistence type="predicted"/>
<evidence type="ECO:0000313" key="2">
    <source>
        <dbReference type="Proteomes" id="UP000550707"/>
    </source>
</evidence>
<keyword evidence="2" id="KW-1185">Reference proteome</keyword>
<evidence type="ECO:0000313" key="1">
    <source>
        <dbReference type="EMBL" id="KAF6489898.1"/>
    </source>
</evidence>
<gene>
    <name evidence="1" type="ORF">HJG59_010295</name>
</gene>
<organism evidence="1 2">
    <name type="scientific">Molossus molossus</name>
    <name type="common">Pallas' mastiff bat</name>
    <name type="synonym">Vespertilio molossus</name>
    <dbReference type="NCBI Taxonomy" id="27622"/>
    <lineage>
        <taxon>Eukaryota</taxon>
        <taxon>Metazoa</taxon>
        <taxon>Chordata</taxon>
        <taxon>Craniata</taxon>
        <taxon>Vertebrata</taxon>
        <taxon>Euteleostomi</taxon>
        <taxon>Mammalia</taxon>
        <taxon>Eutheria</taxon>
        <taxon>Laurasiatheria</taxon>
        <taxon>Chiroptera</taxon>
        <taxon>Yangochiroptera</taxon>
        <taxon>Molossidae</taxon>
        <taxon>Molossus</taxon>
    </lineage>
</organism>
<reference evidence="1 2" key="1">
    <citation type="journal article" date="2020" name="Nature">
        <title>Six reference-quality genomes reveal evolution of bat adaptations.</title>
        <authorList>
            <person name="Jebb D."/>
            <person name="Huang Z."/>
            <person name="Pippel M."/>
            <person name="Hughes G.M."/>
            <person name="Lavrichenko K."/>
            <person name="Devanna P."/>
            <person name="Winkler S."/>
            <person name="Jermiin L.S."/>
            <person name="Skirmuntt E.C."/>
            <person name="Katzourakis A."/>
            <person name="Burkitt-Gray L."/>
            <person name="Ray D.A."/>
            <person name="Sullivan K.A.M."/>
            <person name="Roscito J.G."/>
            <person name="Kirilenko B.M."/>
            <person name="Davalos L.M."/>
            <person name="Corthals A.P."/>
            <person name="Power M.L."/>
            <person name="Jones G."/>
            <person name="Ransome R.D."/>
            <person name="Dechmann D.K.N."/>
            <person name="Locatelli A.G."/>
            <person name="Puechmaille S.J."/>
            <person name="Fedrigo O."/>
            <person name="Jarvis E.D."/>
            <person name="Hiller M."/>
            <person name="Vernes S.C."/>
            <person name="Myers E.W."/>
            <person name="Teeling E.C."/>
        </authorList>
    </citation>
    <scope>NUCLEOTIDE SEQUENCE [LARGE SCALE GENOMIC DNA]</scope>
    <source>
        <strain evidence="1">MMolMol1</strain>
        <tissue evidence="1">Muscle</tissue>
    </source>
</reference>
<name>A0A7J8IZT7_MOLMO</name>
<dbReference type="EMBL" id="JACASF010000003">
    <property type="protein sequence ID" value="KAF6489898.1"/>
    <property type="molecule type" value="Genomic_DNA"/>
</dbReference>
<accession>A0A7J8IZT7</accession>
<sequence length="136" mass="15978">MTTELIPNLQNASNRSISSLVQILHKDLAGWFNWEVEYDVLSFILSILYLLPQLQNTSFLSYYFQDLKEMLVIYFYDFHGTTDPKFHIGSTYIHVTSKYLLASKRFSRAKHKVGFYHVVEFLGQSRNPHQHRSGSR</sequence>
<dbReference type="AlphaFoldDB" id="A0A7J8IZT7"/>
<comment type="caution">
    <text evidence="1">The sequence shown here is derived from an EMBL/GenBank/DDBJ whole genome shotgun (WGS) entry which is preliminary data.</text>
</comment>
<dbReference type="Proteomes" id="UP000550707">
    <property type="component" value="Unassembled WGS sequence"/>
</dbReference>